<dbReference type="RefSeq" id="WP_248666788.1">
    <property type="nucleotide sequence ID" value="NZ_JALPRX010000036.1"/>
</dbReference>
<dbReference type="Pfam" id="PF00700">
    <property type="entry name" value="Flagellin_C"/>
    <property type="match status" value="1"/>
</dbReference>
<evidence type="ECO:0000256" key="1">
    <source>
        <dbReference type="ARBA" id="ARBA00005709"/>
    </source>
</evidence>
<gene>
    <name evidence="6" type="ORF">M0638_09735</name>
</gene>
<protein>
    <recommendedName>
        <fullName evidence="3">Flagellin</fullName>
    </recommendedName>
</protein>
<name>A0A9X2BTJ4_9PROT</name>
<sequence length="277" mass="28959">MAMNSVVTNVGAQVALQSLNATQDELTATQKRISTGYRVADASDDGAAYAVAQRVRGNVAAATSANEQLGGVNGLLDTTSTGLSSISDTLNNLKSMVTKLADGTLSADQKANYAAQVKGMTDQIKSYITNSTYNGNNLLSNATAKTYKVVETADGVTYSFTNYQATANVWNNVSTASTFTQSQAASAMTATGKLTTAINNTLTTLNTFATYKSHVQAQITFNKSLIDSQNSGLGALVDADLAKESANLQALQIRQQLGTQALSIANQAPQALLKLFG</sequence>
<proteinExistence type="inferred from homology"/>
<dbReference type="EMBL" id="JALPRX010000036">
    <property type="protein sequence ID" value="MCK8784663.1"/>
    <property type="molecule type" value="Genomic_DNA"/>
</dbReference>
<evidence type="ECO:0000256" key="3">
    <source>
        <dbReference type="RuleBase" id="RU362073"/>
    </source>
</evidence>
<dbReference type="PANTHER" id="PTHR42792">
    <property type="entry name" value="FLAGELLIN"/>
    <property type="match status" value="1"/>
</dbReference>
<feature type="domain" description="Flagellin N-terminal" evidence="4">
    <location>
        <begin position="7"/>
        <end position="142"/>
    </location>
</feature>
<keyword evidence="7" id="KW-1185">Reference proteome</keyword>
<comment type="caution">
    <text evidence="6">The sequence shown here is derived from an EMBL/GenBank/DDBJ whole genome shotgun (WGS) entry which is preliminary data.</text>
</comment>
<dbReference type="Gene3D" id="1.20.1330.10">
    <property type="entry name" value="f41 fragment of flagellin, N-terminal domain"/>
    <property type="match status" value="1"/>
</dbReference>
<dbReference type="AlphaFoldDB" id="A0A9X2BTJ4"/>
<dbReference type="GO" id="GO:0005576">
    <property type="term" value="C:extracellular region"/>
    <property type="evidence" value="ECO:0007669"/>
    <property type="project" value="UniProtKB-SubCell"/>
</dbReference>
<keyword evidence="6" id="KW-0282">Flagellum</keyword>
<evidence type="ECO:0000259" key="4">
    <source>
        <dbReference type="Pfam" id="PF00669"/>
    </source>
</evidence>
<keyword evidence="3" id="KW-0964">Secreted</keyword>
<comment type="similarity">
    <text evidence="1 3">Belongs to the bacterial flagellin family.</text>
</comment>
<dbReference type="InterPro" id="IPR001492">
    <property type="entry name" value="Flagellin"/>
</dbReference>
<accession>A0A9X2BTJ4</accession>
<evidence type="ECO:0000256" key="2">
    <source>
        <dbReference type="ARBA" id="ARBA00023143"/>
    </source>
</evidence>
<dbReference type="GO" id="GO:0009288">
    <property type="term" value="C:bacterial-type flagellum"/>
    <property type="evidence" value="ECO:0007669"/>
    <property type="project" value="UniProtKB-SubCell"/>
</dbReference>
<dbReference type="SUPFAM" id="SSF64518">
    <property type="entry name" value="Phase 1 flagellin"/>
    <property type="match status" value="1"/>
</dbReference>
<dbReference type="InterPro" id="IPR001029">
    <property type="entry name" value="Flagellin_N"/>
</dbReference>
<comment type="subcellular location">
    <subcellularLocation>
        <location evidence="3">Secreted</location>
    </subcellularLocation>
    <subcellularLocation>
        <location evidence="3">Bacterial flagellum</location>
    </subcellularLocation>
</comment>
<keyword evidence="6" id="KW-0969">Cilium</keyword>
<dbReference type="PRINTS" id="PR00207">
    <property type="entry name" value="FLAGELLIN"/>
</dbReference>
<evidence type="ECO:0000313" key="7">
    <source>
        <dbReference type="Proteomes" id="UP001139516"/>
    </source>
</evidence>
<feature type="domain" description="Flagellin C-terminal" evidence="5">
    <location>
        <begin position="194"/>
        <end position="276"/>
    </location>
</feature>
<reference evidence="6" key="1">
    <citation type="submission" date="2022-04" db="EMBL/GenBank/DDBJ databases">
        <title>Roseomonas acroporae sp. nov., isolated from coral Acropora digitifera.</title>
        <authorList>
            <person name="Sun H."/>
        </authorList>
    </citation>
    <scope>NUCLEOTIDE SEQUENCE</scope>
    <source>
        <strain evidence="6">NAR14</strain>
    </source>
</reference>
<organism evidence="6 7">
    <name type="scientific">Roseomonas acroporae</name>
    <dbReference type="NCBI Taxonomy" id="2937791"/>
    <lineage>
        <taxon>Bacteria</taxon>
        <taxon>Pseudomonadati</taxon>
        <taxon>Pseudomonadota</taxon>
        <taxon>Alphaproteobacteria</taxon>
        <taxon>Acetobacterales</taxon>
        <taxon>Roseomonadaceae</taxon>
        <taxon>Roseomonas</taxon>
    </lineage>
</organism>
<dbReference type="Pfam" id="PF00669">
    <property type="entry name" value="Flagellin_N"/>
    <property type="match status" value="1"/>
</dbReference>
<evidence type="ECO:0000313" key="6">
    <source>
        <dbReference type="EMBL" id="MCK8784663.1"/>
    </source>
</evidence>
<dbReference type="GO" id="GO:0005198">
    <property type="term" value="F:structural molecule activity"/>
    <property type="evidence" value="ECO:0007669"/>
    <property type="project" value="UniProtKB-UniRule"/>
</dbReference>
<dbReference type="PANTHER" id="PTHR42792:SF2">
    <property type="entry name" value="FLAGELLIN"/>
    <property type="match status" value="1"/>
</dbReference>
<keyword evidence="6" id="KW-0966">Cell projection</keyword>
<keyword evidence="2 3" id="KW-0975">Bacterial flagellum</keyword>
<evidence type="ECO:0000259" key="5">
    <source>
        <dbReference type="Pfam" id="PF00700"/>
    </source>
</evidence>
<dbReference type="Proteomes" id="UP001139516">
    <property type="component" value="Unassembled WGS sequence"/>
</dbReference>
<dbReference type="InterPro" id="IPR046358">
    <property type="entry name" value="Flagellin_C"/>
</dbReference>
<comment type="function">
    <text evidence="3">Flagellin is the subunit protein which polymerizes to form the filaments of bacterial flagella.</text>
</comment>